<keyword evidence="3 8" id="KW-0540">Nuclease</keyword>
<evidence type="ECO:0000313" key="10">
    <source>
        <dbReference type="Proteomes" id="UP000636110"/>
    </source>
</evidence>
<accession>A0ABR6EVR7</accession>
<feature type="binding site" evidence="8">
    <location>
        <position position="67"/>
    </location>
    <ligand>
        <name>Zn(2+)</name>
        <dbReference type="ChEBI" id="CHEBI:29105"/>
        <label>2</label>
        <note>catalytic</note>
    </ligand>
</feature>
<dbReference type="SUPFAM" id="SSF56281">
    <property type="entry name" value="Metallo-hydrolase/oxidoreductase"/>
    <property type="match status" value="1"/>
</dbReference>
<evidence type="ECO:0000256" key="6">
    <source>
        <dbReference type="ARBA" id="ARBA00022801"/>
    </source>
</evidence>
<evidence type="ECO:0000256" key="2">
    <source>
        <dbReference type="ARBA" id="ARBA00022694"/>
    </source>
</evidence>
<evidence type="ECO:0000256" key="5">
    <source>
        <dbReference type="ARBA" id="ARBA00022759"/>
    </source>
</evidence>
<gene>
    <name evidence="8" type="primary">rnz</name>
    <name evidence="9" type="ORF">GM920_06415</name>
</gene>
<dbReference type="EC" id="3.1.26.11" evidence="8"/>
<feature type="binding site" evidence="8">
    <location>
        <position position="66"/>
    </location>
    <ligand>
        <name>Zn(2+)</name>
        <dbReference type="ChEBI" id="CHEBI:29105"/>
        <label>2</label>
        <note>catalytic</note>
    </ligand>
</feature>
<dbReference type="EMBL" id="WNXC01000001">
    <property type="protein sequence ID" value="MBB2148543.1"/>
    <property type="molecule type" value="Genomic_DNA"/>
</dbReference>
<keyword evidence="4 8" id="KW-0479">Metal-binding</keyword>
<dbReference type="GO" id="GO:0042781">
    <property type="term" value="F:3'-tRNA processing endoribonuclease activity"/>
    <property type="evidence" value="ECO:0007669"/>
    <property type="project" value="UniProtKB-EC"/>
</dbReference>
<comment type="function">
    <text evidence="8">Zinc phosphodiesterase, which displays some tRNA 3'-processing endonuclease activity. Probably involved in tRNA maturation, by removing a 3'-trailer from precursor tRNA.</text>
</comment>
<organism evidence="9 10">
    <name type="scientific">Pedobacter gandavensis</name>
    <dbReference type="NCBI Taxonomy" id="2679963"/>
    <lineage>
        <taxon>Bacteria</taxon>
        <taxon>Pseudomonadati</taxon>
        <taxon>Bacteroidota</taxon>
        <taxon>Sphingobacteriia</taxon>
        <taxon>Sphingobacteriales</taxon>
        <taxon>Sphingobacteriaceae</taxon>
        <taxon>Pedobacter</taxon>
    </lineage>
</organism>
<keyword evidence="2 8" id="KW-0819">tRNA processing</keyword>
<feature type="binding site" evidence="8">
    <location>
        <position position="142"/>
    </location>
    <ligand>
        <name>Zn(2+)</name>
        <dbReference type="ChEBI" id="CHEBI:29105"/>
        <label>1</label>
        <note>catalytic</note>
    </ligand>
</feature>
<evidence type="ECO:0000256" key="3">
    <source>
        <dbReference type="ARBA" id="ARBA00022722"/>
    </source>
</evidence>
<evidence type="ECO:0000313" key="9">
    <source>
        <dbReference type="EMBL" id="MBB2148543.1"/>
    </source>
</evidence>
<feature type="binding site" evidence="8">
    <location>
        <position position="64"/>
    </location>
    <ligand>
        <name>Zn(2+)</name>
        <dbReference type="ChEBI" id="CHEBI:29105"/>
        <label>1</label>
        <note>catalytic</note>
    </ligand>
</feature>
<dbReference type="InterPro" id="IPR036866">
    <property type="entry name" value="RibonucZ/Hydroxyglut_hydro"/>
</dbReference>
<feature type="binding site" evidence="8">
    <location>
        <position position="212"/>
    </location>
    <ligand>
        <name>Zn(2+)</name>
        <dbReference type="ChEBI" id="CHEBI:29105"/>
        <label>2</label>
        <note>catalytic</note>
    </ligand>
</feature>
<evidence type="ECO:0000256" key="4">
    <source>
        <dbReference type="ARBA" id="ARBA00022723"/>
    </source>
</evidence>
<dbReference type="RefSeq" id="WP_182954608.1">
    <property type="nucleotide sequence ID" value="NZ_WNXC01000001.1"/>
</dbReference>
<dbReference type="Pfam" id="PF23023">
    <property type="entry name" value="Anti-Pycsar_Apyc1"/>
    <property type="match status" value="1"/>
</dbReference>
<keyword evidence="10" id="KW-1185">Reference proteome</keyword>
<keyword evidence="7 8" id="KW-0862">Zinc</keyword>
<evidence type="ECO:0000256" key="7">
    <source>
        <dbReference type="ARBA" id="ARBA00022833"/>
    </source>
</evidence>
<keyword evidence="5 8" id="KW-0255">Endonuclease</keyword>
<dbReference type="NCBIfam" id="NF000801">
    <property type="entry name" value="PRK00055.1-3"/>
    <property type="match status" value="1"/>
</dbReference>
<dbReference type="CDD" id="cd07717">
    <property type="entry name" value="RNaseZ_ZiPD-like_MBL-fold"/>
    <property type="match status" value="1"/>
</dbReference>
<feature type="binding site" evidence="8">
    <location>
        <position position="62"/>
    </location>
    <ligand>
        <name>Zn(2+)</name>
        <dbReference type="ChEBI" id="CHEBI:29105"/>
        <label>1</label>
        <note>catalytic</note>
    </ligand>
</feature>
<sequence>MKFEVTILGSSSATPVYNRNPSAQLLNCNEKFYLIDCGEGTQQQLIRFGFKASKIDVIFISHLHGDHYFGLIGLLSTMHLNGRIKPIHIYGPPALMEILELQFKYSETIIKYPLEFTPISADVPKVIFENSDLSVSTIILNHRIPCTGFTFTEKKRLRKVVIEKLEAENVPLEYYPLLKRGVDLTLPDGRTLLNLDYTVDSDRPRKYAYCSDTLCDGSYFEEIKDCDTLYHEATFLHELLERANQTHHTTALQAAETAIKTGAQKLLIGHFSSRYKTLQPLLEEAVQVFENTQLATEGSTFSI</sequence>
<dbReference type="Proteomes" id="UP000636110">
    <property type="component" value="Unassembled WGS sequence"/>
</dbReference>
<name>A0ABR6EVR7_9SPHI</name>
<comment type="subunit">
    <text evidence="1 8">Homodimer.</text>
</comment>
<evidence type="ECO:0000256" key="1">
    <source>
        <dbReference type="ARBA" id="ARBA00011738"/>
    </source>
</evidence>
<comment type="caution">
    <text evidence="9">The sequence shown here is derived from an EMBL/GenBank/DDBJ whole genome shotgun (WGS) entry which is preliminary data.</text>
</comment>
<dbReference type="HAMAP" id="MF_01818">
    <property type="entry name" value="RNase_Z_BN"/>
    <property type="match status" value="1"/>
</dbReference>
<proteinExistence type="inferred from homology"/>
<comment type="cofactor">
    <cofactor evidence="8">
        <name>Zn(2+)</name>
        <dbReference type="ChEBI" id="CHEBI:29105"/>
    </cofactor>
    <text evidence="8">Binds 2 Zn(2+) ions.</text>
</comment>
<comment type="similarity">
    <text evidence="8">Belongs to the RNase Z family.</text>
</comment>
<dbReference type="PANTHER" id="PTHR46018:SF2">
    <property type="entry name" value="ZINC PHOSPHODIESTERASE ELAC PROTEIN 1"/>
    <property type="match status" value="1"/>
</dbReference>
<comment type="catalytic activity">
    <reaction evidence="8">
        <text>Endonucleolytic cleavage of RNA, removing extra 3' nucleotides from tRNA precursor, generating 3' termini of tRNAs. A 3'-hydroxy group is left at the tRNA terminus and a 5'-phosphoryl group is left at the trailer molecule.</text>
        <dbReference type="EC" id="3.1.26.11"/>
    </reaction>
</comment>
<dbReference type="NCBIfam" id="TIGR02651">
    <property type="entry name" value="RNase_Z"/>
    <property type="match status" value="1"/>
</dbReference>
<keyword evidence="6 8" id="KW-0378">Hydrolase</keyword>
<dbReference type="Gene3D" id="3.60.15.10">
    <property type="entry name" value="Ribonuclease Z/Hydroxyacylglutathione hydrolase-like"/>
    <property type="match status" value="1"/>
</dbReference>
<evidence type="ECO:0000256" key="8">
    <source>
        <dbReference type="HAMAP-Rule" id="MF_01818"/>
    </source>
</evidence>
<feature type="binding site" evidence="8">
    <location>
        <position position="212"/>
    </location>
    <ligand>
        <name>Zn(2+)</name>
        <dbReference type="ChEBI" id="CHEBI:29105"/>
        <label>1</label>
        <note>catalytic</note>
    </ligand>
</feature>
<feature type="binding site" evidence="8">
    <location>
        <position position="270"/>
    </location>
    <ligand>
        <name>Zn(2+)</name>
        <dbReference type="ChEBI" id="CHEBI:29105"/>
        <label>2</label>
        <note>catalytic</note>
    </ligand>
</feature>
<protein>
    <recommendedName>
        <fullName evidence="8">Ribonuclease Z</fullName>
        <shortName evidence="8">RNase Z</shortName>
        <ecNumber evidence="8">3.1.26.11</ecNumber>
    </recommendedName>
    <alternativeName>
        <fullName evidence="8">tRNA 3 endonuclease</fullName>
    </alternativeName>
    <alternativeName>
        <fullName evidence="8">tRNase Z</fullName>
    </alternativeName>
</protein>
<dbReference type="PANTHER" id="PTHR46018">
    <property type="entry name" value="ZINC PHOSPHODIESTERASE ELAC PROTEIN 1"/>
    <property type="match status" value="1"/>
</dbReference>
<reference evidence="9 10" key="1">
    <citation type="submission" date="2019-11" db="EMBL/GenBank/DDBJ databases">
        <title>Description of Pedobacter sp. LMG 31462T.</title>
        <authorList>
            <person name="Carlier A."/>
            <person name="Qi S."/>
            <person name="Vandamme P."/>
        </authorList>
    </citation>
    <scope>NUCLEOTIDE SEQUENCE [LARGE SCALE GENOMIC DNA]</scope>
    <source>
        <strain evidence="9 10">LMG 31462</strain>
    </source>
</reference>
<dbReference type="InterPro" id="IPR013471">
    <property type="entry name" value="RNase_Z/BN"/>
</dbReference>
<feature type="active site" description="Proton acceptor" evidence="8">
    <location>
        <position position="66"/>
    </location>
</feature>